<dbReference type="EMBL" id="JBHLUX010000005">
    <property type="protein sequence ID" value="MFC0469433.1"/>
    <property type="molecule type" value="Genomic_DNA"/>
</dbReference>
<comment type="caution">
    <text evidence="1">The sequence shown here is derived from an EMBL/GenBank/DDBJ whole genome shotgun (WGS) entry which is preliminary data.</text>
</comment>
<keyword evidence="2" id="KW-1185">Reference proteome</keyword>
<sequence length="61" mass="7057">MMVMMMKTPETTTHRDTSLSKELLTFTVCNNPLDVQGHRIFTYELLSSYKKEKMGDAVIDE</sequence>
<organism evidence="1 2">
    <name type="scientific">Halalkalibacter kiskunsagensis</name>
    <dbReference type="NCBI Taxonomy" id="1548599"/>
    <lineage>
        <taxon>Bacteria</taxon>
        <taxon>Bacillati</taxon>
        <taxon>Bacillota</taxon>
        <taxon>Bacilli</taxon>
        <taxon>Bacillales</taxon>
        <taxon>Bacillaceae</taxon>
        <taxon>Halalkalibacter</taxon>
    </lineage>
</organism>
<accession>A0ABV6K7Z6</accession>
<proteinExistence type="predicted"/>
<evidence type="ECO:0000313" key="2">
    <source>
        <dbReference type="Proteomes" id="UP001589838"/>
    </source>
</evidence>
<name>A0ABV6K7Z6_9BACI</name>
<reference evidence="1 2" key="1">
    <citation type="submission" date="2024-09" db="EMBL/GenBank/DDBJ databases">
        <authorList>
            <person name="Sun Q."/>
            <person name="Mori K."/>
        </authorList>
    </citation>
    <scope>NUCLEOTIDE SEQUENCE [LARGE SCALE GENOMIC DNA]</scope>
    <source>
        <strain evidence="1 2">NCAIM B.02610</strain>
    </source>
</reference>
<dbReference type="Proteomes" id="UP001589838">
    <property type="component" value="Unassembled WGS sequence"/>
</dbReference>
<gene>
    <name evidence="1" type="ORF">ACFFHM_02470</name>
</gene>
<protein>
    <submittedName>
        <fullName evidence="1">Uncharacterized protein</fullName>
    </submittedName>
</protein>
<dbReference type="RefSeq" id="WP_335959396.1">
    <property type="nucleotide sequence ID" value="NZ_JAXBLX010000005.1"/>
</dbReference>
<evidence type="ECO:0000313" key="1">
    <source>
        <dbReference type="EMBL" id="MFC0469433.1"/>
    </source>
</evidence>